<evidence type="ECO:0000313" key="4">
    <source>
        <dbReference type="Proteomes" id="UP000683360"/>
    </source>
</evidence>
<dbReference type="EMBL" id="CAJPWZ010001996">
    <property type="protein sequence ID" value="CAG2228476.1"/>
    <property type="molecule type" value="Genomic_DNA"/>
</dbReference>
<dbReference type="SUPFAM" id="SSF48452">
    <property type="entry name" value="TPR-like"/>
    <property type="match status" value="1"/>
</dbReference>
<dbReference type="InterPro" id="IPR051191">
    <property type="entry name" value="DCAF12"/>
</dbReference>
<feature type="compositionally biased region" description="Polar residues" evidence="2">
    <location>
        <begin position="54"/>
        <end position="75"/>
    </location>
</feature>
<dbReference type="PANTHER" id="PTHR19860">
    <property type="entry name" value="DDB1- AND CUL4-ASSOCIATED FACTOR 12-RELATED"/>
    <property type="match status" value="1"/>
</dbReference>
<accession>A0A8S3T4F6</accession>
<feature type="compositionally biased region" description="Polar residues" evidence="2">
    <location>
        <begin position="14"/>
        <end position="24"/>
    </location>
</feature>
<protein>
    <recommendedName>
        <fullName evidence="5">NACHT domain-containing protein</fullName>
    </recommendedName>
</protein>
<evidence type="ECO:0008006" key="5">
    <source>
        <dbReference type="Google" id="ProtNLM"/>
    </source>
</evidence>
<dbReference type="Gene3D" id="1.25.40.10">
    <property type="entry name" value="Tetratricopeptide repeat domain"/>
    <property type="match status" value="1"/>
</dbReference>
<name>A0A8S3T4F6_MYTED</name>
<reference evidence="3" key="1">
    <citation type="submission" date="2021-03" db="EMBL/GenBank/DDBJ databases">
        <authorList>
            <person name="Bekaert M."/>
        </authorList>
    </citation>
    <scope>NUCLEOTIDE SEQUENCE</scope>
</reference>
<organism evidence="3 4">
    <name type="scientific">Mytilus edulis</name>
    <name type="common">Blue mussel</name>
    <dbReference type="NCBI Taxonomy" id="6550"/>
    <lineage>
        <taxon>Eukaryota</taxon>
        <taxon>Metazoa</taxon>
        <taxon>Spiralia</taxon>
        <taxon>Lophotrochozoa</taxon>
        <taxon>Mollusca</taxon>
        <taxon>Bivalvia</taxon>
        <taxon>Autobranchia</taxon>
        <taxon>Pteriomorphia</taxon>
        <taxon>Mytilida</taxon>
        <taxon>Mytiloidea</taxon>
        <taxon>Mytilidae</taxon>
        <taxon>Mytilinae</taxon>
        <taxon>Mytilus</taxon>
    </lineage>
</organism>
<dbReference type="GO" id="GO:0080008">
    <property type="term" value="C:Cul4-RING E3 ubiquitin ligase complex"/>
    <property type="evidence" value="ECO:0007669"/>
    <property type="project" value="TreeGrafter"/>
</dbReference>
<dbReference type="PANTHER" id="PTHR19860:SF42">
    <property type="entry name" value="RING-TYPE DOMAIN-CONTAINING PROTEIN"/>
    <property type="match status" value="1"/>
</dbReference>
<dbReference type="Gene3D" id="3.40.50.300">
    <property type="entry name" value="P-loop containing nucleotide triphosphate hydrolases"/>
    <property type="match status" value="1"/>
</dbReference>
<evidence type="ECO:0000256" key="1">
    <source>
        <dbReference type="ARBA" id="ARBA00022737"/>
    </source>
</evidence>
<evidence type="ECO:0000313" key="3">
    <source>
        <dbReference type="EMBL" id="CAG2228476.1"/>
    </source>
</evidence>
<dbReference type="SUPFAM" id="SSF52540">
    <property type="entry name" value="P-loop containing nucleoside triphosphate hydrolases"/>
    <property type="match status" value="1"/>
</dbReference>
<dbReference type="AlphaFoldDB" id="A0A8S3T4F6"/>
<keyword evidence="1" id="KW-0677">Repeat</keyword>
<feature type="region of interest" description="Disordered" evidence="2">
    <location>
        <begin position="1"/>
        <end position="78"/>
    </location>
</feature>
<dbReference type="InterPro" id="IPR011990">
    <property type="entry name" value="TPR-like_helical_dom_sf"/>
</dbReference>
<keyword evidence="4" id="KW-1185">Reference proteome</keyword>
<evidence type="ECO:0000256" key="2">
    <source>
        <dbReference type="SAM" id="MobiDB-lite"/>
    </source>
</evidence>
<dbReference type="Proteomes" id="UP000683360">
    <property type="component" value="Unassembled WGS sequence"/>
</dbReference>
<proteinExistence type="predicted"/>
<feature type="compositionally biased region" description="Basic and acidic residues" evidence="2">
    <location>
        <begin position="25"/>
        <end position="52"/>
    </location>
</feature>
<sequence length="1118" mass="129325">MGSGSSKKNKETATKSNSINTSENAKSDTVKNHESESTKQNEEKKILAEKPDAMQNQTAMSKENKSAEASNQRKLSNGDHLSWMETDLSELMGGLELSDDPCVWEQYVDDLICKRKPEITPEKERRGWKTIRLFVSSTFKDMNNERDYLVKVIFPQLREWCAGKETEAGGVCREENIYPYFLSLVSERFGWVPKIEEIPDDIRARYKWMPGMSVTTSEIMVGGYWGQNRNALFLMRTPDYLDHVKDEKVKSYMTEKNDNHKRSLSTLKKKLRTKYPKQVHDYSCTYEKEAEGKLYLSGFEEMGKRIQNGCLMSVTTSEIMVSGYWGQNRNALFLMRTPDYLDHVKDEKVKSYMTEKMITINCSLSTLKKKLRTKYPKQVHDYSCTYEKEAEGKLYLSGFEEMGKRVLQHFKTMLSLQYPTDSLGLSPTLKDVLKLEHETFMFQRSQVLLGREESVQMINSYIDDSVKEHVPLVLAGFPGSGKSALIAYTVKQCLTNKKYKVFYHFIGATPGSTDLFQILQRFFLEFMPEGTKMPDDLQEMKRYAHTMFKYAAQVAKKEGYQKIVVFLDALNQMDDDGDAHYLVWLPKKLPEGMRIIVSTLEGKCLNSLRDDPDRKSDEKKSIELSVDPLVKSIRKNIVCKILAEYNKRLDDEQLEILTDKPDAGRPLWLTVACEELRVFGEFRKLTQKIRDLPIDMTGLLQVVLGRIVKDHGNELVQATLCLVETSRFGLLETELFELLAMQPSIPGAKIADDLAFEGRLPMAKWALVYVGLRQFLRPCGSSGEGRLDFHHRTMSKAVRKMYLSDQVAQRWWHQRLTEYFDKCTDMERKAEELPYHLECSADKEKLKEVLLSQDMFKEMYKDNSKQQLMKYWRFIGGYQIASESYYDSLKRFITDNNLTEVLDWAPIQSKTASFLVDIETLQYVYGAHPGYRECRVKGLKLSELCVAVNKKYFSKDKQYLGRVLLSCGYFERGTSCLEEAKNMFENINDQQGLAVALYMLGEKNQYHSDLSIPTEMFNKSMGLCSSMFGKFHLNTARCAQLHGQMLWNNWTNNRKPEFLENCLVLYQQEVEILCEVQGDLHPNTVRSREDVIIILQKLGRDEEAKKYQDQQPKEHSAL</sequence>
<gene>
    <name evidence="3" type="ORF">MEDL_41475</name>
</gene>
<dbReference type="InterPro" id="IPR027417">
    <property type="entry name" value="P-loop_NTPase"/>
</dbReference>
<dbReference type="OrthoDB" id="2325716at2759"/>
<comment type="caution">
    <text evidence="3">The sequence shown here is derived from an EMBL/GenBank/DDBJ whole genome shotgun (WGS) entry which is preliminary data.</text>
</comment>